<keyword evidence="9" id="KW-1161">Viral attachment to host cell</keyword>
<keyword evidence="8" id="KW-0732">Signal</keyword>
<evidence type="ECO:0000256" key="9">
    <source>
        <dbReference type="ARBA" id="ARBA00022804"/>
    </source>
</evidence>
<feature type="transmembrane region" description="Helical" evidence="19">
    <location>
        <begin position="311"/>
        <end position="328"/>
    </location>
</feature>
<keyword evidence="10" id="KW-1040">Host Golgi apparatus</keyword>
<dbReference type="RefSeq" id="YP_009666898.1">
    <property type="nucleotide sequence ID" value="NC_043573.1"/>
</dbReference>
<sequence>MLILIFHLLLMNVIGTPVFQRCFQGGQLILEKKSETSMSEFCLKDDVSMVKSIIEYDRSNNSIIGNNKVYRQWIVSDWKQCHPIKAEGGSINVIEVEKDLTIRSNTYICTTDCTITVDKENAQLIFQTSKLNHFEVTGTTLSTGWFKTKASVTLDQTCEHIKVSCGKKSIQFHACFRQHMTCIRFLHRSILPGSMANSICQNIELIIILVLTLLIFIILNIIAKTYICYLMLPIFIPIAYAYGWVYNKSCKKCVNCGLAYHPFSNCGSHCVCGSIFQTSDRMRMHRESGLCSGFKSLRVARILCKAKTSSLIVAILSSLLVLSFVTPIEGLELDDEKYSLSDLPDEYIKELTSLNNKIILNLTISIVNMCITIILLIIAVGSHLIINKIVRCKTFLCHECDMYHTYKNIRYNGDFSNKCGSCTCGTLEDPNYTTMHKVSDLCLSEIKRLIQKKLMIILIIFVIIENSVCLATAEEKCFKEHKYSIDCIGPLLTIRPCTKTTIEDVANKLITEKQIAREDAEKIKLLPNSVKQAWDMIDSQSNYDQMFLMEYAFLKRECSYFEEFEHNSGLNQTMWRTIAKTEHFDICAIRSNQRFCKCMSESVYCKDANWDIADEMNDTYSFKPLFYQHDVQLYTKILKAAFKGTTSKTYDLLLDSKNKTGIITFVKKLEKRFPYNNLLMGFLKFGQVLFSLNSFDSLPKSKGTRTTSTSQRSNYENLSNAKVGSITKDCKNLKLLQCISPRYQVSVGNVIKCGDSDIEIYNFQTPVYKKATDETVWCTFDKHCFHYWTGIEPSRLELLKKLNCWYTDPTEMIDIYTKSRKSCRMINKGTCVITGSTVNVMQCDDNQIFYTDHRSSADTQGDIGEYCLAQSCDVDRYPINIDFNATCTWEYNTVKPKYLTKIELKTLEEYKRALQDKLSHSLELYHFLPTANFPHIKPAYKYITANGVETSDGIEGAFIMIDLPALSGTSVGLSILSKDDINLMDIIIYIKSATIRSVYNHIYDTGPTININVKHDELCTGPCPAIVPHDPQWLTFSQERTSRWGCEEFGCLAVGEGCVFGSCQDVIKKETRVYKKTSEEVNEINLCILLQTNTYCQIINALEPQISPHLEVQLEGLDTKILPTLLALRNHKLYSGQINDLGSFGLSCGNVQQVNKTIYGAGQPKFDYLCHGAKRKDIIVRKCYNNNYGSCKLLTEETNLILKDNYNTITVVDNKHMIGTVKAKLMLGDIKYKLFNKKPEFELEAHCVGCINCFSNYNCELKIESTTDMTCPISGPCDFFHNNIFIQVEHTKYAMKMICKKKPDQTTEFTICNKKFYFNIDTVDKNEKIEIDVGDQTSYIAEKDNRCRTWLCKVMDEGISAIFEPLQLLLGNYFHMAVVIIIGLIALAIIIYVLLPMFMKLKDTLKANEIAYQREMKLK</sequence>
<name>H6VX84_9VIRU</name>
<keyword evidence="13 19" id="KW-1133">Transmembrane helix</keyword>
<evidence type="ECO:0000259" key="20">
    <source>
        <dbReference type="Pfam" id="PF03557"/>
    </source>
</evidence>
<dbReference type="InterPro" id="IPR026400">
    <property type="entry name" value="Bunya_nonstruc_pro_NSm"/>
</dbReference>
<dbReference type="NCBIfam" id="TIGR04210">
    <property type="entry name" value="bunya_NSm"/>
    <property type="match status" value="1"/>
</dbReference>
<dbReference type="PIRSF" id="PIRSF003944">
    <property type="entry name" value="M_poly_OrthobunV"/>
    <property type="match status" value="1"/>
</dbReference>
<evidence type="ECO:0000256" key="13">
    <source>
        <dbReference type="ARBA" id="ARBA00022989"/>
    </source>
</evidence>
<evidence type="ECO:0000256" key="6">
    <source>
        <dbReference type="ARBA" id="ARBA00022581"/>
    </source>
</evidence>
<comment type="subcellular location">
    <subcellularLocation>
        <location evidence="2">Host Golgi apparatus membrane</location>
        <topology evidence="2">Multi-pass membrane protein</topology>
    </subcellularLocation>
    <subcellularLocation>
        <location evidence="1">Host Golgi apparatus membrane</location>
        <topology evidence="1">Single-pass type I membrane protein</topology>
    </subcellularLocation>
    <subcellularLocation>
        <location evidence="3">Host endoplasmic reticulum membrane</location>
        <topology evidence="3">Single-pass type I membrane protein</topology>
    </subcellularLocation>
    <subcellularLocation>
        <location evidence="4">Virion membrane</location>
        <topology evidence="4">Single-pass type I membrane protein</topology>
    </subcellularLocation>
</comment>
<dbReference type="GO" id="GO:0055036">
    <property type="term" value="C:virion membrane"/>
    <property type="evidence" value="ECO:0007669"/>
    <property type="project" value="UniProtKB-SubCell"/>
</dbReference>
<dbReference type="GO" id="GO:0044003">
    <property type="term" value="P:symbiont-mediated perturbation of host process"/>
    <property type="evidence" value="ECO:0007669"/>
    <property type="project" value="InterPro"/>
</dbReference>
<evidence type="ECO:0000256" key="5">
    <source>
        <dbReference type="ARBA" id="ARBA00015294"/>
    </source>
</evidence>
<dbReference type="Pfam" id="PF03557">
    <property type="entry name" value="Bunya_G1"/>
    <property type="match status" value="1"/>
</dbReference>
<evidence type="ECO:0000256" key="17">
    <source>
        <dbReference type="ARBA" id="ARBA00023296"/>
    </source>
</evidence>
<evidence type="ECO:0000256" key="19">
    <source>
        <dbReference type="SAM" id="Phobius"/>
    </source>
</evidence>
<dbReference type="InterPro" id="IPR005167">
    <property type="entry name" value="Bunya_G1"/>
</dbReference>
<evidence type="ECO:0000256" key="14">
    <source>
        <dbReference type="ARBA" id="ARBA00023136"/>
    </source>
</evidence>
<dbReference type="EMBL" id="JN968591">
    <property type="protein sequence ID" value="AEZ35284.1"/>
    <property type="molecule type" value="Viral_cRNA"/>
</dbReference>
<evidence type="ECO:0000256" key="12">
    <source>
        <dbReference type="ARBA" id="ARBA00022870"/>
    </source>
</evidence>
<proteinExistence type="predicted"/>
<keyword evidence="12" id="KW-1043">Host membrane</keyword>
<feature type="transmembrane region" description="Helical" evidence="19">
    <location>
        <begin position="358"/>
        <end position="386"/>
    </location>
</feature>
<evidence type="ECO:0000256" key="15">
    <source>
        <dbReference type="ARBA" id="ARBA00023180"/>
    </source>
</evidence>
<protein>
    <recommendedName>
        <fullName evidence="5">Envelopment polyprotein</fullName>
    </recommendedName>
    <alternativeName>
        <fullName evidence="18">M polyprotein</fullName>
    </alternativeName>
</protein>
<dbReference type="GO" id="GO:0019062">
    <property type="term" value="P:virion attachment to host cell"/>
    <property type="evidence" value="ECO:0007669"/>
    <property type="project" value="UniProtKB-KW"/>
</dbReference>
<dbReference type="GO" id="GO:0044167">
    <property type="term" value="C:host cell endoplasmic reticulum membrane"/>
    <property type="evidence" value="ECO:0007669"/>
    <property type="project" value="UniProtKB-SubCell"/>
</dbReference>
<feature type="domain" description="Bunyavirus glycoprotein G1" evidence="20">
    <location>
        <begin position="505"/>
        <end position="1358"/>
    </location>
</feature>
<feature type="transmembrane region" description="Helical" evidence="19">
    <location>
        <begin position="205"/>
        <end position="222"/>
    </location>
</feature>
<dbReference type="Pfam" id="PF03563">
    <property type="entry name" value="Bunya_G2"/>
    <property type="match status" value="1"/>
</dbReference>
<keyword evidence="14 19" id="KW-0472">Membrane</keyword>
<evidence type="ECO:0000256" key="4">
    <source>
        <dbReference type="ARBA" id="ARBA00004563"/>
    </source>
</evidence>
<evidence type="ECO:0000256" key="18">
    <source>
        <dbReference type="ARBA" id="ARBA00031199"/>
    </source>
</evidence>
<keyword evidence="6" id="KW-0945">Host-virus interaction</keyword>
<evidence type="ECO:0000256" key="3">
    <source>
        <dbReference type="ARBA" id="ARBA00004482"/>
    </source>
</evidence>
<keyword evidence="16" id="KW-1038">Host endoplasmic reticulum</keyword>
<dbReference type="KEGG" id="vg:41324473"/>
<feature type="transmembrane region" description="Helical" evidence="19">
    <location>
        <begin position="454"/>
        <end position="473"/>
    </location>
</feature>
<feature type="domain" description="Bunyavirus glycoprotein G2" evidence="21">
    <location>
        <begin position="21"/>
        <end position="301"/>
    </location>
</feature>
<dbReference type="InterPro" id="IPR005168">
    <property type="entry name" value="Bunya_G2"/>
</dbReference>
<evidence type="ECO:0000256" key="1">
    <source>
        <dbReference type="ARBA" id="ARBA00004244"/>
    </source>
</evidence>
<evidence type="ECO:0000259" key="21">
    <source>
        <dbReference type="Pfam" id="PF03563"/>
    </source>
</evidence>
<evidence type="ECO:0000256" key="11">
    <source>
        <dbReference type="ARBA" id="ARBA00022844"/>
    </source>
</evidence>
<dbReference type="Proteomes" id="UP000145824">
    <property type="component" value="Genome"/>
</dbReference>
<keyword evidence="7 19" id="KW-0812">Transmembrane</keyword>
<evidence type="ECO:0000313" key="22">
    <source>
        <dbReference type="EMBL" id="AEZ35284.1"/>
    </source>
</evidence>
<feature type="transmembrane region" description="Helical" evidence="19">
    <location>
        <begin position="229"/>
        <end position="246"/>
    </location>
</feature>
<evidence type="ECO:0000313" key="23">
    <source>
        <dbReference type="Proteomes" id="UP000145824"/>
    </source>
</evidence>
<keyword evidence="23" id="KW-1185">Reference proteome</keyword>
<feature type="transmembrane region" description="Helical" evidence="19">
    <location>
        <begin position="1373"/>
        <end position="1395"/>
    </location>
</feature>
<reference evidence="22 23" key="1">
    <citation type="journal article" date="2012" name="J. Gen. Virol.">
        <title>Genetic characterization of the Wyeomyia group of orthobunyaviruses and their phylogenetic relationships.</title>
        <authorList>
            <person name="Chowdhary R."/>
            <person name="Street C."/>
            <person name="Travassos da Rosa A."/>
            <person name="Nunes M."/>
            <person name="Tee K.K."/>
            <person name="Hutchison S.K."/>
            <person name="Vasconcelos P.F."/>
            <person name="Tesh R."/>
            <person name="Lipkin W.I."/>
            <person name="Briese T."/>
        </authorList>
    </citation>
    <scope>NUCLEOTIDE SEQUENCE [LARGE SCALE GENOMIC DNA]</scope>
    <source>
        <strain evidence="22">BeAr328208</strain>
    </source>
</reference>
<accession>H6VX84</accession>
<dbReference type="GO" id="GO:0044178">
    <property type="term" value="C:host cell Golgi membrane"/>
    <property type="evidence" value="ECO:0007669"/>
    <property type="project" value="UniProtKB-SubCell"/>
</dbReference>
<evidence type="ECO:0000256" key="8">
    <source>
        <dbReference type="ARBA" id="ARBA00022729"/>
    </source>
</evidence>
<keyword evidence="17" id="KW-1160">Virus entry into host cell</keyword>
<evidence type="ECO:0000256" key="7">
    <source>
        <dbReference type="ARBA" id="ARBA00022692"/>
    </source>
</evidence>
<keyword evidence="11" id="KW-0946">Virion</keyword>
<dbReference type="GeneID" id="41324473"/>
<dbReference type="InterPro" id="IPR014413">
    <property type="entry name" value="M_poly_OrthobunV"/>
</dbReference>
<evidence type="ECO:0000256" key="16">
    <source>
        <dbReference type="ARBA" id="ARBA00023184"/>
    </source>
</evidence>
<evidence type="ECO:0000256" key="2">
    <source>
        <dbReference type="ARBA" id="ARBA00004252"/>
    </source>
</evidence>
<organism evidence="22 23">
    <name type="scientific">Cachoeira Porteira virus</name>
    <dbReference type="NCBI Taxonomy" id="1138490"/>
    <lineage>
        <taxon>Viruses</taxon>
        <taxon>Riboviria</taxon>
        <taxon>Orthornavirae</taxon>
        <taxon>Negarnaviricota</taxon>
        <taxon>Polyploviricotina</taxon>
        <taxon>Bunyaviricetes</taxon>
        <taxon>Elliovirales</taxon>
        <taxon>Peribunyaviridae</taxon>
        <taxon>Orthobunyavirus</taxon>
        <taxon>Orthobunyavirus porteiraense</taxon>
    </lineage>
</organism>
<evidence type="ECO:0000256" key="10">
    <source>
        <dbReference type="ARBA" id="ARBA00022812"/>
    </source>
</evidence>
<dbReference type="GO" id="GO:0046718">
    <property type="term" value="P:symbiont entry into host cell"/>
    <property type="evidence" value="ECO:0007669"/>
    <property type="project" value="UniProtKB-KW"/>
</dbReference>
<keyword evidence="15" id="KW-0325">Glycoprotein</keyword>